<dbReference type="EMBL" id="LAZR01057127">
    <property type="protein sequence ID" value="KKK72700.1"/>
    <property type="molecule type" value="Genomic_DNA"/>
</dbReference>
<sequence>MSLAAPNLFDILMRVHDELGGLKYGLATGGSSTTLVDSGLGGSDDDWNDGTVFVVEADGAAPEGEFAEITDYAQGTGTLTFSSTGINGISSAPAALDEYALASSKYKLDKMRGVINRALTKLPVLTVDESLTTAANTKEYTIPAVANDALRRVYIAQTSTASNEGWVQMFNWYQEANVLIFRSQPVTGKTIKLDHMAAQARLAAYSDLLSNFIPLNRIVAEAYFLADVERIRRKGGRSVSMKRKLDDAKIDLAAARRQWKIYDPGTPFKPIL</sequence>
<name>A0A0F8YG77_9ZZZZ</name>
<proteinExistence type="predicted"/>
<evidence type="ECO:0000313" key="1">
    <source>
        <dbReference type="EMBL" id="KKK72700.1"/>
    </source>
</evidence>
<organism evidence="1">
    <name type="scientific">marine sediment metagenome</name>
    <dbReference type="NCBI Taxonomy" id="412755"/>
    <lineage>
        <taxon>unclassified sequences</taxon>
        <taxon>metagenomes</taxon>
        <taxon>ecological metagenomes</taxon>
    </lineage>
</organism>
<reference evidence="1" key="1">
    <citation type="journal article" date="2015" name="Nature">
        <title>Complex archaea that bridge the gap between prokaryotes and eukaryotes.</title>
        <authorList>
            <person name="Spang A."/>
            <person name="Saw J.H."/>
            <person name="Jorgensen S.L."/>
            <person name="Zaremba-Niedzwiedzka K."/>
            <person name="Martijn J."/>
            <person name="Lind A.E."/>
            <person name="van Eijk R."/>
            <person name="Schleper C."/>
            <person name="Guy L."/>
            <person name="Ettema T.J."/>
        </authorList>
    </citation>
    <scope>NUCLEOTIDE SEQUENCE</scope>
</reference>
<comment type="caution">
    <text evidence="1">The sequence shown here is derived from an EMBL/GenBank/DDBJ whole genome shotgun (WGS) entry which is preliminary data.</text>
</comment>
<dbReference type="AlphaFoldDB" id="A0A0F8YG77"/>
<feature type="non-terminal residue" evidence="1">
    <location>
        <position position="272"/>
    </location>
</feature>
<gene>
    <name evidence="1" type="ORF">LCGC14_2901250</name>
</gene>
<accession>A0A0F8YG77</accession>
<protein>
    <submittedName>
        <fullName evidence="1">Uncharacterized protein</fullName>
    </submittedName>
</protein>